<evidence type="ECO:0000313" key="3">
    <source>
        <dbReference type="Proteomes" id="UP000322899"/>
    </source>
</evidence>
<gene>
    <name evidence="2" type="ORF">FNF27_02961</name>
    <name evidence="1" type="ORF">FNF29_02105</name>
</gene>
<dbReference type="EMBL" id="VLTO01000013">
    <property type="protein sequence ID" value="KAA0175551.1"/>
    <property type="molecule type" value="Genomic_DNA"/>
</dbReference>
<dbReference type="Proteomes" id="UP000322899">
    <property type="component" value="Unassembled WGS sequence"/>
</dbReference>
<name>A0A5A8CT62_CAFRO</name>
<comment type="caution">
    <text evidence="1">The sequence shown here is derived from an EMBL/GenBank/DDBJ whole genome shotgun (WGS) entry which is preliminary data.</text>
</comment>
<sequence length="112" mass="12024">MPRDDPAELLQCVPDDVIQGALLPRRLLRQVRAETMSARLELGRAGSGACCVALRRRDSLVASEDACIPVQGIDETLADSLLLPRGAMAALGLSEHQVMEVRLVGAHSLRAL</sequence>
<protein>
    <submittedName>
        <fullName evidence="1">Uncharacterized protein</fullName>
    </submittedName>
</protein>
<dbReference type="AlphaFoldDB" id="A0A5A8CT62"/>
<evidence type="ECO:0000313" key="1">
    <source>
        <dbReference type="EMBL" id="KAA0154961.1"/>
    </source>
</evidence>
<dbReference type="EMBL" id="VLTN01000009">
    <property type="protein sequence ID" value="KAA0154961.1"/>
    <property type="molecule type" value="Genomic_DNA"/>
</dbReference>
<keyword evidence="4" id="KW-1185">Reference proteome</keyword>
<accession>A0A5A8CT62</accession>
<evidence type="ECO:0000313" key="4">
    <source>
        <dbReference type="Proteomes" id="UP000323011"/>
    </source>
</evidence>
<proteinExistence type="predicted"/>
<reference evidence="3 4" key="1">
    <citation type="submission" date="2019-07" db="EMBL/GenBank/DDBJ databases">
        <title>Genomes of Cafeteria roenbergensis.</title>
        <authorList>
            <person name="Fischer M.G."/>
            <person name="Hackl T."/>
            <person name="Roman M."/>
        </authorList>
    </citation>
    <scope>NUCLEOTIDE SEQUENCE [LARGE SCALE GENOMIC DNA]</scope>
    <source>
        <strain evidence="1 4">BVI</strain>
        <strain evidence="2 3">E4-10P</strain>
    </source>
</reference>
<evidence type="ECO:0000313" key="2">
    <source>
        <dbReference type="EMBL" id="KAA0175551.1"/>
    </source>
</evidence>
<dbReference type="Proteomes" id="UP000323011">
    <property type="component" value="Unassembled WGS sequence"/>
</dbReference>
<organism evidence="1 4">
    <name type="scientific">Cafeteria roenbergensis</name>
    <name type="common">Marine flagellate</name>
    <dbReference type="NCBI Taxonomy" id="33653"/>
    <lineage>
        <taxon>Eukaryota</taxon>
        <taxon>Sar</taxon>
        <taxon>Stramenopiles</taxon>
        <taxon>Bigyra</taxon>
        <taxon>Opalozoa</taxon>
        <taxon>Bicosoecida</taxon>
        <taxon>Cafeteriaceae</taxon>
        <taxon>Cafeteria</taxon>
    </lineage>
</organism>